<dbReference type="InterPro" id="IPR022893">
    <property type="entry name" value="Shikimate_DH_fam"/>
</dbReference>
<dbReference type="GO" id="GO:0009423">
    <property type="term" value="P:chorismate biosynthetic process"/>
    <property type="evidence" value="ECO:0007669"/>
    <property type="project" value="TreeGrafter"/>
</dbReference>
<dbReference type="SUPFAM" id="SSF53223">
    <property type="entry name" value="Aminoacid dehydrogenase-like, N-terminal domain"/>
    <property type="match status" value="1"/>
</dbReference>
<organism evidence="5 6">
    <name type="scientific">Jiulongibacter sediminis</name>
    <dbReference type="NCBI Taxonomy" id="1605367"/>
    <lineage>
        <taxon>Bacteria</taxon>
        <taxon>Pseudomonadati</taxon>
        <taxon>Bacteroidota</taxon>
        <taxon>Cytophagia</taxon>
        <taxon>Cytophagales</taxon>
        <taxon>Leadbetterellaceae</taxon>
        <taxon>Jiulongibacter</taxon>
    </lineage>
</organism>
<dbReference type="GO" id="GO:0005829">
    <property type="term" value="C:cytosol"/>
    <property type="evidence" value="ECO:0007669"/>
    <property type="project" value="TreeGrafter"/>
</dbReference>
<dbReference type="EMBL" id="LGTQ01000012">
    <property type="protein sequence ID" value="KPM47283.1"/>
    <property type="molecule type" value="Genomic_DNA"/>
</dbReference>
<dbReference type="Gene3D" id="3.40.50.720">
    <property type="entry name" value="NAD(P)-binding Rossmann-like Domain"/>
    <property type="match status" value="1"/>
</dbReference>
<dbReference type="GO" id="GO:0009073">
    <property type="term" value="P:aromatic amino acid family biosynthetic process"/>
    <property type="evidence" value="ECO:0007669"/>
    <property type="project" value="UniProtKB-KW"/>
</dbReference>
<reference evidence="5 6" key="1">
    <citation type="submission" date="2015-07" db="EMBL/GenBank/DDBJ databases">
        <title>The draft genome sequence of Leadbetterella sp. JN14-9.</title>
        <authorList>
            <person name="Liu Y."/>
            <person name="Du J."/>
            <person name="Shao Z."/>
        </authorList>
    </citation>
    <scope>NUCLEOTIDE SEQUENCE [LARGE SCALE GENOMIC DNA]</scope>
    <source>
        <strain evidence="5 6">JN14-9</strain>
    </source>
</reference>
<comment type="pathway">
    <text evidence="1">Metabolic intermediate biosynthesis; chorismate biosynthesis; chorismate from D-erythrose 4-phosphate and phosphoenolpyruvate: step 4/7.</text>
</comment>
<dbReference type="SUPFAM" id="SSF51735">
    <property type="entry name" value="NAD(P)-binding Rossmann-fold domains"/>
    <property type="match status" value="1"/>
</dbReference>
<dbReference type="GO" id="GO:0019632">
    <property type="term" value="P:shikimate metabolic process"/>
    <property type="evidence" value="ECO:0007669"/>
    <property type="project" value="TreeGrafter"/>
</dbReference>
<dbReference type="OrthoDB" id="9792692at2"/>
<dbReference type="PANTHER" id="PTHR21089">
    <property type="entry name" value="SHIKIMATE DEHYDROGENASE"/>
    <property type="match status" value="1"/>
</dbReference>
<dbReference type="PANTHER" id="PTHR21089:SF1">
    <property type="entry name" value="BIFUNCTIONAL 3-DEHYDROQUINATE DEHYDRATASE_SHIKIMATE DEHYDROGENASE, CHLOROPLASTIC"/>
    <property type="match status" value="1"/>
</dbReference>
<keyword evidence="2 5" id="KW-0560">Oxidoreductase</keyword>
<dbReference type="STRING" id="1605367.AFM12_15925"/>
<dbReference type="AlphaFoldDB" id="A0A0P7BPX9"/>
<keyword evidence="6" id="KW-1185">Reference proteome</keyword>
<evidence type="ECO:0000256" key="2">
    <source>
        <dbReference type="ARBA" id="ARBA00023002"/>
    </source>
</evidence>
<feature type="domain" description="Shikimate dehydrogenase substrate binding N-terminal" evidence="4">
    <location>
        <begin position="10"/>
        <end position="93"/>
    </location>
</feature>
<evidence type="ECO:0000313" key="6">
    <source>
        <dbReference type="Proteomes" id="UP000050454"/>
    </source>
</evidence>
<evidence type="ECO:0000313" key="5">
    <source>
        <dbReference type="EMBL" id="KPM47283.1"/>
    </source>
</evidence>
<sequence length="249" mass="28116">MPETKNLYGLIGYPLTHSFSKKYFTEKFEKMGISAEHRYELFEMEDAAEFPELFEKYPNLRGINITIPHKQSVFQFLDELDHSASNVGAVNVVKREGTKLIGYNSDFYGFQRSLIEFMGSVPQGLKALVLGNGGAAKAVVAALKDLSVQIQLVSRKASEKAIDYDQAKSAIEDHLLIVNCTPLGTYPKTDASPDLAYEKLTSEHYLFDLVYNPAETQFMKKGIEQNANVKNGYDMLVYQAEKSWEIWQS</sequence>
<dbReference type="EC" id="1.1.1.25" evidence="5"/>
<dbReference type="InterPro" id="IPR036291">
    <property type="entry name" value="NAD(P)-bd_dom_sf"/>
</dbReference>
<dbReference type="Proteomes" id="UP000050454">
    <property type="component" value="Unassembled WGS sequence"/>
</dbReference>
<evidence type="ECO:0000256" key="1">
    <source>
        <dbReference type="ARBA" id="ARBA00004871"/>
    </source>
</evidence>
<keyword evidence="3" id="KW-0028">Amino-acid biosynthesis</keyword>
<evidence type="ECO:0000256" key="3">
    <source>
        <dbReference type="ARBA" id="ARBA00023141"/>
    </source>
</evidence>
<name>A0A0P7BPX9_9BACT</name>
<dbReference type="GO" id="GO:0050661">
    <property type="term" value="F:NADP binding"/>
    <property type="evidence" value="ECO:0007669"/>
    <property type="project" value="TreeGrafter"/>
</dbReference>
<dbReference type="InterPro" id="IPR046346">
    <property type="entry name" value="Aminoacid_DH-like_N_sf"/>
</dbReference>
<proteinExistence type="predicted"/>
<accession>A0A0P7BPX9</accession>
<dbReference type="RefSeq" id="WP_055150129.1">
    <property type="nucleotide sequence ID" value="NZ_JXSZ01000012.1"/>
</dbReference>
<keyword evidence="3" id="KW-0057">Aromatic amino acid biosynthesis</keyword>
<protein>
    <submittedName>
        <fullName evidence="5">Shikimate dehydrogenase</fullName>
        <ecNumber evidence="5">1.1.1.25</ecNumber>
    </submittedName>
</protein>
<dbReference type="PATRIC" id="fig|1605367.3.peg.614"/>
<evidence type="ECO:0000259" key="4">
    <source>
        <dbReference type="Pfam" id="PF08501"/>
    </source>
</evidence>
<dbReference type="InterPro" id="IPR013708">
    <property type="entry name" value="Shikimate_DH-bd_N"/>
</dbReference>
<dbReference type="Gene3D" id="3.40.50.10860">
    <property type="entry name" value="Leucine Dehydrogenase, chain A, domain 1"/>
    <property type="match status" value="1"/>
</dbReference>
<gene>
    <name evidence="5" type="primary">aroE</name>
    <name evidence="5" type="ORF">AFM12_15925</name>
</gene>
<dbReference type="GO" id="GO:0004764">
    <property type="term" value="F:shikimate 3-dehydrogenase (NADP+) activity"/>
    <property type="evidence" value="ECO:0007669"/>
    <property type="project" value="UniProtKB-EC"/>
</dbReference>
<comment type="caution">
    <text evidence="5">The sequence shown here is derived from an EMBL/GenBank/DDBJ whole genome shotgun (WGS) entry which is preliminary data.</text>
</comment>
<dbReference type="Pfam" id="PF08501">
    <property type="entry name" value="Shikimate_dh_N"/>
    <property type="match status" value="1"/>
</dbReference>